<dbReference type="EMBL" id="CAJVPY010064355">
    <property type="protein sequence ID" value="CAG8824114.1"/>
    <property type="molecule type" value="Genomic_DNA"/>
</dbReference>
<evidence type="ECO:0000313" key="2">
    <source>
        <dbReference type="Proteomes" id="UP000789405"/>
    </source>
</evidence>
<proteinExistence type="predicted"/>
<comment type="caution">
    <text evidence="1">The sequence shown here is derived from an EMBL/GenBank/DDBJ whole genome shotgun (WGS) entry which is preliminary data.</text>
</comment>
<organism evidence="1 2">
    <name type="scientific">Dentiscutata erythropus</name>
    <dbReference type="NCBI Taxonomy" id="1348616"/>
    <lineage>
        <taxon>Eukaryota</taxon>
        <taxon>Fungi</taxon>
        <taxon>Fungi incertae sedis</taxon>
        <taxon>Mucoromycota</taxon>
        <taxon>Glomeromycotina</taxon>
        <taxon>Glomeromycetes</taxon>
        <taxon>Diversisporales</taxon>
        <taxon>Gigasporaceae</taxon>
        <taxon>Dentiscutata</taxon>
    </lineage>
</organism>
<dbReference type="AlphaFoldDB" id="A0A9N9KEI3"/>
<name>A0A9N9KEI3_9GLOM</name>
<evidence type="ECO:0000313" key="1">
    <source>
        <dbReference type="EMBL" id="CAG8824114.1"/>
    </source>
</evidence>
<sequence>MILAKKEYVESSDDSDMEDDEEVNFIGLTYKLLHQVSYIKYKITSEGIRNNLILVIWEMYDQFSYCFDPVKRKKSAQERYKTTGLNFYYWCDEYLETSQDICKVCEEYQQDHKIISIIP</sequence>
<gene>
    <name evidence="1" type="ORF">DERYTH_LOCUS27632</name>
</gene>
<protein>
    <submittedName>
        <fullName evidence="1">28231_t:CDS:1</fullName>
    </submittedName>
</protein>
<accession>A0A9N9KEI3</accession>
<keyword evidence="2" id="KW-1185">Reference proteome</keyword>
<reference evidence="1" key="1">
    <citation type="submission" date="2021-06" db="EMBL/GenBank/DDBJ databases">
        <authorList>
            <person name="Kallberg Y."/>
            <person name="Tangrot J."/>
            <person name="Rosling A."/>
        </authorList>
    </citation>
    <scope>NUCLEOTIDE SEQUENCE</scope>
    <source>
        <strain evidence="1">MA453B</strain>
    </source>
</reference>
<dbReference type="Proteomes" id="UP000789405">
    <property type="component" value="Unassembled WGS sequence"/>
</dbReference>